<evidence type="ECO:0000313" key="2">
    <source>
        <dbReference type="EMBL" id="PCG80718.1"/>
    </source>
</evidence>
<gene>
    <name evidence="2" type="ORF">B5V51_3738</name>
</gene>
<dbReference type="Pfam" id="PF13561">
    <property type="entry name" value="adh_short_C2"/>
    <property type="match status" value="1"/>
</dbReference>
<dbReference type="SUPFAM" id="SSF51735">
    <property type="entry name" value="NAD(P)-binding Rossmann-fold domains"/>
    <property type="match status" value="1"/>
</dbReference>
<dbReference type="InterPro" id="IPR002347">
    <property type="entry name" value="SDR_fam"/>
</dbReference>
<evidence type="ECO:0000259" key="1">
    <source>
        <dbReference type="SMART" id="SM00822"/>
    </source>
</evidence>
<comment type="caution">
    <text evidence="2">The sequence shown here is derived from an EMBL/GenBank/DDBJ whole genome shotgun (WGS) entry which is preliminary data.</text>
</comment>
<dbReference type="STRING" id="7102.A0A2A4K9Z5"/>
<dbReference type="InterPro" id="IPR036291">
    <property type="entry name" value="NAD(P)-bd_dom_sf"/>
</dbReference>
<dbReference type="PANTHER" id="PTHR43975:SF2">
    <property type="entry name" value="EG:BACR7A4.14 PROTEIN-RELATED"/>
    <property type="match status" value="1"/>
</dbReference>
<organism evidence="2">
    <name type="scientific">Heliothis virescens</name>
    <name type="common">Tobacco budworm moth</name>
    <dbReference type="NCBI Taxonomy" id="7102"/>
    <lineage>
        <taxon>Eukaryota</taxon>
        <taxon>Metazoa</taxon>
        <taxon>Ecdysozoa</taxon>
        <taxon>Arthropoda</taxon>
        <taxon>Hexapoda</taxon>
        <taxon>Insecta</taxon>
        <taxon>Pterygota</taxon>
        <taxon>Neoptera</taxon>
        <taxon>Endopterygota</taxon>
        <taxon>Lepidoptera</taxon>
        <taxon>Glossata</taxon>
        <taxon>Ditrysia</taxon>
        <taxon>Noctuoidea</taxon>
        <taxon>Noctuidae</taxon>
        <taxon>Heliothinae</taxon>
        <taxon>Heliothis</taxon>
    </lineage>
</organism>
<dbReference type="SMART" id="SM00822">
    <property type="entry name" value="PKS_KR"/>
    <property type="match status" value="1"/>
</dbReference>
<dbReference type="AlphaFoldDB" id="A0A2A4K9Z5"/>
<reference evidence="2" key="1">
    <citation type="submission" date="2017-09" db="EMBL/GenBank/DDBJ databases">
        <title>Contemporary evolution of a Lepidopteran species, Heliothis virescens, in response to modern agricultural practices.</title>
        <authorList>
            <person name="Fritz M.L."/>
            <person name="Deyonke A.M."/>
            <person name="Papanicolaou A."/>
            <person name="Micinski S."/>
            <person name="Westbrook J."/>
            <person name="Gould F."/>
        </authorList>
    </citation>
    <scope>NUCLEOTIDE SEQUENCE [LARGE SCALE GENOMIC DNA]</scope>
    <source>
        <strain evidence="2">HvINT-</strain>
        <tissue evidence="2">Whole body</tissue>
    </source>
</reference>
<sequence length="250" mass="26593">MSFINKVVLVTGASSGIGEAVCLHFAKLSARLCLVDKDAENLKKTAEDCEKLSRAKVLTTVADLRIDEQVHKAVENTKNQFGRIDVVINCAGIYKHASLFDANLIEIYDDIISSNLRSIVYMTNCVAEELVKSKGNIINISSVSGVFQCALYKTAVAALNHFTASVASELASKGVRINSIAPGVVKTRILVNAGVDQEASEALWNDASAAPLKKLVKTEDVAELAAFLASDKAKAMTGCSYPVDAGLAIA</sequence>
<dbReference type="PRINTS" id="PR00081">
    <property type="entry name" value="GDHRDH"/>
</dbReference>
<dbReference type="InterPro" id="IPR057326">
    <property type="entry name" value="KR_dom"/>
</dbReference>
<name>A0A2A4K9Z5_HELVI</name>
<dbReference type="FunFam" id="3.40.50.720:FF:000084">
    <property type="entry name" value="Short-chain dehydrogenase reductase"/>
    <property type="match status" value="1"/>
</dbReference>
<accession>A0A2A4K9Z5</accession>
<dbReference type="EMBL" id="NWSH01000020">
    <property type="protein sequence ID" value="PCG80718.1"/>
    <property type="molecule type" value="Genomic_DNA"/>
</dbReference>
<proteinExistence type="predicted"/>
<dbReference type="Gene3D" id="3.40.50.720">
    <property type="entry name" value="NAD(P)-binding Rossmann-like Domain"/>
    <property type="match status" value="1"/>
</dbReference>
<dbReference type="PRINTS" id="PR00080">
    <property type="entry name" value="SDRFAMILY"/>
</dbReference>
<protein>
    <recommendedName>
        <fullName evidence="1">Ketoreductase domain-containing protein</fullName>
    </recommendedName>
</protein>
<feature type="domain" description="Ketoreductase" evidence="1">
    <location>
        <begin position="6"/>
        <end position="183"/>
    </location>
</feature>
<dbReference type="PANTHER" id="PTHR43975">
    <property type="entry name" value="ZGC:101858"/>
    <property type="match status" value="1"/>
</dbReference>